<feature type="region of interest" description="Disordered" evidence="1">
    <location>
        <begin position="91"/>
        <end position="114"/>
    </location>
</feature>
<keyword evidence="3" id="KW-1185">Reference proteome</keyword>
<dbReference type="Proteomes" id="UP000622797">
    <property type="component" value="Unassembled WGS sequence"/>
</dbReference>
<proteinExistence type="predicted"/>
<feature type="region of interest" description="Disordered" evidence="1">
    <location>
        <begin position="36"/>
        <end position="71"/>
    </location>
</feature>
<evidence type="ECO:0000313" key="3">
    <source>
        <dbReference type="Proteomes" id="UP000622797"/>
    </source>
</evidence>
<accession>A0A8H4STX0</accession>
<dbReference type="EMBL" id="JABEXW010001227">
    <property type="protein sequence ID" value="KAF4945600.1"/>
    <property type="molecule type" value="Genomic_DNA"/>
</dbReference>
<dbReference type="AlphaFoldDB" id="A0A8H4STX0"/>
<reference evidence="2" key="1">
    <citation type="journal article" date="2020" name="BMC Genomics">
        <title>Correction to: Identification and distribution of gene clusters required for synthesis of sphingolipid metabolism inhibitors in diverse species of the filamentous fungus Fusarium.</title>
        <authorList>
            <person name="Kim H.S."/>
            <person name="Lohmar J.M."/>
            <person name="Busman M."/>
            <person name="Brown D.W."/>
            <person name="Naumann T.A."/>
            <person name="Divon H.H."/>
            <person name="Lysoe E."/>
            <person name="Uhlig S."/>
            <person name="Proctor R.H."/>
        </authorList>
    </citation>
    <scope>NUCLEOTIDE SEQUENCE</scope>
    <source>
        <strain evidence="2">NRRL 20472</strain>
    </source>
</reference>
<gene>
    <name evidence="2" type="ORF">FSARC_14404</name>
</gene>
<protein>
    <submittedName>
        <fullName evidence="2">Uncharacterized protein</fullName>
    </submittedName>
</protein>
<evidence type="ECO:0000256" key="1">
    <source>
        <dbReference type="SAM" id="MobiDB-lite"/>
    </source>
</evidence>
<reference evidence="2" key="2">
    <citation type="submission" date="2020-05" db="EMBL/GenBank/DDBJ databases">
        <authorList>
            <person name="Kim H.-S."/>
            <person name="Proctor R.H."/>
            <person name="Brown D.W."/>
        </authorList>
    </citation>
    <scope>NUCLEOTIDE SEQUENCE</scope>
    <source>
        <strain evidence="2">NRRL 20472</strain>
    </source>
</reference>
<comment type="caution">
    <text evidence="2">The sequence shown here is derived from an EMBL/GenBank/DDBJ whole genome shotgun (WGS) entry which is preliminary data.</text>
</comment>
<name>A0A8H4STX0_9HYPO</name>
<evidence type="ECO:0000313" key="2">
    <source>
        <dbReference type="EMBL" id="KAF4945600.1"/>
    </source>
</evidence>
<organism evidence="2 3">
    <name type="scientific">Fusarium sarcochroum</name>
    <dbReference type="NCBI Taxonomy" id="1208366"/>
    <lineage>
        <taxon>Eukaryota</taxon>
        <taxon>Fungi</taxon>
        <taxon>Dikarya</taxon>
        <taxon>Ascomycota</taxon>
        <taxon>Pezizomycotina</taxon>
        <taxon>Sordariomycetes</taxon>
        <taxon>Hypocreomycetidae</taxon>
        <taxon>Hypocreales</taxon>
        <taxon>Nectriaceae</taxon>
        <taxon>Fusarium</taxon>
        <taxon>Fusarium lateritium species complex</taxon>
    </lineage>
</organism>
<dbReference type="OrthoDB" id="10439024at2759"/>
<sequence length="365" mass="40087">MPLRRSLNPDKPFLQDGCKKLIDEALQEYLTPTLSDRRQIDRAKKNRHTHPRTAASLRNPRPGTIPRAPTRIRGLPPLFPAKSAVFKATTPKTPRRLLDISDEPDNETQTSFESDYNKSFTRSFFSGSSSGAALGENSQDSASLLTTPAIDITLPDLDEGNSQPMGPSFIASEIGSSVPRMASTQGTLGLEQIQGYDNNLDPSTMSPTELSQHLQDVNRAVEKQALSSPNTSSGQDKYSVEATCEGGYRFSTTLQFDDKSKFNLISQALVSELICTSEGPIGLTPVPPGVLRMARMPDGTMAALGHLLYVRLRYESPTIPFPTTWVRFFVYHGTGGKDDKFMVLGNEYTTMLQNRATSSTANHTH</sequence>